<dbReference type="FunFam" id="3.40.50.720:FF:000084">
    <property type="entry name" value="Short-chain dehydrogenase reductase"/>
    <property type="match status" value="1"/>
</dbReference>
<dbReference type="InterPro" id="IPR036291">
    <property type="entry name" value="NAD(P)-bd_dom_sf"/>
</dbReference>
<dbReference type="Pfam" id="PF13561">
    <property type="entry name" value="adh_short_C2"/>
    <property type="match status" value="1"/>
</dbReference>
<name>C1F6G3_ACIC5</name>
<accession>C1F6G3</accession>
<comment type="similarity">
    <text evidence="1">Belongs to the short-chain dehydrogenases/reductases (SDR) family.</text>
</comment>
<dbReference type="InParanoid" id="C1F6G3"/>
<dbReference type="HOGENOM" id="CLU_010194_1_2_0"/>
<keyword evidence="3" id="KW-1185">Reference proteome</keyword>
<proteinExistence type="inferred from homology"/>
<dbReference type="PRINTS" id="PR00081">
    <property type="entry name" value="GDHRDH"/>
</dbReference>
<dbReference type="eggNOG" id="COG1028">
    <property type="taxonomic scope" value="Bacteria"/>
</dbReference>
<dbReference type="Gene3D" id="3.40.50.720">
    <property type="entry name" value="NAD(P)-binding Rossmann-like Domain"/>
    <property type="match status" value="1"/>
</dbReference>
<gene>
    <name evidence="2" type="ordered locus">ACP_3397</name>
</gene>
<dbReference type="EMBL" id="CP001472">
    <property type="protein sequence ID" value="ACO34163.1"/>
    <property type="molecule type" value="Genomic_DNA"/>
</dbReference>
<dbReference type="SUPFAM" id="SSF51735">
    <property type="entry name" value="NAD(P)-binding Rossmann-fold domains"/>
    <property type="match status" value="1"/>
</dbReference>
<protein>
    <submittedName>
        <fullName evidence="2">Oxidoreductase, short chain dehydrogenase/reductase family</fullName>
    </submittedName>
</protein>
<reference evidence="2 3" key="1">
    <citation type="journal article" date="2009" name="Appl. Environ. Microbiol.">
        <title>Three genomes from the phylum Acidobacteria provide insight into the lifestyles of these microorganisms in soils.</title>
        <authorList>
            <person name="Ward N.L."/>
            <person name="Challacombe J.F."/>
            <person name="Janssen P.H."/>
            <person name="Henrissat B."/>
            <person name="Coutinho P.M."/>
            <person name="Wu M."/>
            <person name="Xie G."/>
            <person name="Haft D.H."/>
            <person name="Sait M."/>
            <person name="Badger J."/>
            <person name="Barabote R.D."/>
            <person name="Bradley B."/>
            <person name="Brettin T.S."/>
            <person name="Brinkac L.M."/>
            <person name="Bruce D."/>
            <person name="Creasy T."/>
            <person name="Daugherty S.C."/>
            <person name="Davidsen T.M."/>
            <person name="DeBoy R.T."/>
            <person name="Detter J.C."/>
            <person name="Dodson R.J."/>
            <person name="Durkin A.S."/>
            <person name="Ganapathy A."/>
            <person name="Gwinn-Giglio M."/>
            <person name="Han C.S."/>
            <person name="Khouri H."/>
            <person name="Kiss H."/>
            <person name="Kothari S.P."/>
            <person name="Madupu R."/>
            <person name="Nelson K.E."/>
            <person name="Nelson W.C."/>
            <person name="Paulsen I."/>
            <person name="Penn K."/>
            <person name="Ren Q."/>
            <person name="Rosovitz M.J."/>
            <person name="Selengut J.D."/>
            <person name="Shrivastava S."/>
            <person name="Sullivan S.A."/>
            <person name="Tapia R."/>
            <person name="Thompson L.S."/>
            <person name="Watkins K.L."/>
            <person name="Yang Q."/>
            <person name="Yu C."/>
            <person name="Zafar N."/>
            <person name="Zhou L."/>
            <person name="Kuske C.R."/>
        </authorList>
    </citation>
    <scope>NUCLEOTIDE SEQUENCE [LARGE SCALE GENOMIC DNA]</scope>
    <source>
        <strain evidence="3">ATCC 51196 / DSM 11244 / BCRC 80197 / JCM 7670 / NBRC 15755 / NCIMB 13165 / 161</strain>
    </source>
</reference>
<dbReference type="InterPro" id="IPR002347">
    <property type="entry name" value="SDR_fam"/>
</dbReference>
<dbReference type="InterPro" id="IPR050259">
    <property type="entry name" value="SDR"/>
</dbReference>
<dbReference type="PANTHER" id="PTHR42879:SF6">
    <property type="entry name" value="NADPH-DEPENDENT REDUCTASE BACG"/>
    <property type="match status" value="1"/>
</dbReference>
<dbReference type="STRING" id="240015.ACP_3397"/>
<sequence length="262" mass="28115">MELGIKNKVALIAGASQGIGRATALTFAAEGAHLALCARNRTALDAVADEARERFNVSVYVEPVDVEETDALQAFVSHAANELGRVDICVPNAGGPPAKPFLETTIEDWERAWHLNLRSAIVLAQAVLPGMVERRWGRIVTLTSYTVKQPVPELVLSNTIRAGILGLVRSLAGQFGKDGITVNNVGPGFTETARSRQLLEQRAQSRGLPFDQVRHELEREIPIGRMASPEEVAGTIVWLASELAASITGQTVLVDGGSYKGT</sequence>
<dbReference type="OrthoDB" id="9803333at2"/>
<organism evidence="2 3">
    <name type="scientific">Acidobacterium capsulatum (strain ATCC 51196 / DSM 11244 / BCRC 80197 / JCM 7670 / NBRC 15755 / NCIMB 13165 / 161)</name>
    <dbReference type="NCBI Taxonomy" id="240015"/>
    <lineage>
        <taxon>Bacteria</taxon>
        <taxon>Pseudomonadati</taxon>
        <taxon>Acidobacteriota</taxon>
        <taxon>Terriglobia</taxon>
        <taxon>Terriglobales</taxon>
        <taxon>Acidobacteriaceae</taxon>
        <taxon>Acidobacterium</taxon>
    </lineage>
</organism>
<dbReference type="AlphaFoldDB" id="C1F6G3"/>
<dbReference type="Proteomes" id="UP000002207">
    <property type="component" value="Chromosome"/>
</dbReference>
<evidence type="ECO:0000256" key="1">
    <source>
        <dbReference type="ARBA" id="ARBA00006484"/>
    </source>
</evidence>
<evidence type="ECO:0000313" key="3">
    <source>
        <dbReference type="Proteomes" id="UP000002207"/>
    </source>
</evidence>
<dbReference type="KEGG" id="aca:ACP_3397"/>
<dbReference type="CDD" id="cd05344">
    <property type="entry name" value="BKR_like_SDR_like"/>
    <property type="match status" value="1"/>
</dbReference>
<evidence type="ECO:0000313" key="2">
    <source>
        <dbReference type="EMBL" id="ACO34163.1"/>
    </source>
</evidence>
<dbReference type="PANTHER" id="PTHR42879">
    <property type="entry name" value="3-OXOACYL-(ACYL-CARRIER-PROTEIN) REDUCTASE"/>
    <property type="match status" value="1"/>
</dbReference>